<dbReference type="KEGG" id="rcu:8276152"/>
<dbReference type="InterPro" id="IPR044861">
    <property type="entry name" value="IPNS-like_FE2OG_OXY"/>
</dbReference>
<evidence type="ECO:0000256" key="2">
    <source>
        <dbReference type="ARBA" id="ARBA00008056"/>
    </source>
</evidence>
<dbReference type="GO" id="GO:0046872">
    <property type="term" value="F:metal ion binding"/>
    <property type="evidence" value="ECO:0007669"/>
    <property type="project" value="UniProtKB-KW"/>
</dbReference>
<keyword evidence="3 6" id="KW-0479">Metal-binding</keyword>
<dbReference type="OMA" id="VTCTHEL"/>
<dbReference type="InterPro" id="IPR027443">
    <property type="entry name" value="IPNS-like_sf"/>
</dbReference>
<keyword evidence="4 6" id="KW-0560">Oxidoreductase</keyword>
<evidence type="ECO:0000256" key="5">
    <source>
        <dbReference type="ARBA" id="ARBA00023004"/>
    </source>
</evidence>
<comment type="similarity">
    <text evidence="2 6">Belongs to the iron/ascorbate-dependent oxidoreductase family.</text>
</comment>
<dbReference type="PANTHER" id="PTHR10209">
    <property type="entry name" value="OXIDOREDUCTASE, 2OG-FE II OXYGENASE FAMILY PROTEIN"/>
    <property type="match status" value="1"/>
</dbReference>
<dbReference type="InterPro" id="IPR026992">
    <property type="entry name" value="DIOX_N"/>
</dbReference>
<dbReference type="EC" id="1.14.11.20" evidence="8"/>
<proteinExistence type="inferred from homology"/>
<dbReference type="SUPFAM" id="SSF51197">
    <property type="entry name" value="Clavaminate synthase-like"/>
    <property type="match status" value="1"/>
</dbReference>
<dbReference type="STRING" id="3988.B9STI1"/>
<dbReference type="eggNOG" id="KOG0143">
    <property type="taxonomic scope" value="Eukaryota"/>
</dbReference>
<dbReference type="Pfam" id="PF14226">
    <property type="entry name" value="DIOX_N"/>
    <property type="match status" value="1"/>
</dbReference>
<sequence>MATSYDRQSELKAFDDTKAGVKGLVDGGLTKIPRIFIHDQSKINNKSSSGDSIHSIPIIDFNGIDSDSSVRIDIINKVRDACKKWGFFQVINHGIPAAILDDIIDGVRKFHEQDTEVKKRFYSREQAGIAKFKFNTNFDFYQSPAANWRDSMYCIMAPDPPSSEELPDVCRDILIDYSNKVAALSNILFELLSEALGLNANYLKDIGCSEGLLFLGHYYPVCPEPELTMGTSSHSDNSFLTVLLQDQSGGLQVLSCKNQWVDVNPTPGALVINLGDMLQLISNDKFKSSEHRVLAKSVGPRISVACFNIQLTHSKNASRLYGPIKELLSEETPPVYLETTIKEYLTYYYSKGLNGISALEHFKL</sequence>
<protein>
    <submittedName>
        <fullName evidence="8">Desacetoxyvindoline 4-hydroxylase, putative</fullName>
        <ecNumber evidence="8">1.14.11.20</ecNumber>
    </submittedName>
</protein>
<reference evidence="9" key="1">
    <citation type="journal article" date="2010" name="Nat. Biotechnol.">
        <title>Draft genome sequence of the oilseed species Ricinus communis.</title>
        <authorList>
            <person name="Chan A.P."/>
            <person name="Crabtree J."/>
            <person name="Zhao Q."/>
            <person name="Lorenzi H."/>
            <person name="Orvis J."/>
            <person name="Puiu D."/>
            <person name="Melake-Berhan A."/>
            <person name="Jones K.M."/>
            <person name="Redman J."/>
            <person name="Chen G."/>
            <person name="Cahoon E.B."/>
            <person name="Gedil M."/>
            <person name="Stanke M."/>
            <person name="Haas B.J."/>
            <person name="Wortman J.R."/>
            <person name="Fraser-Liggett C.M."/>
            <person name="Ravel J."/>
            <person name="Rabinowicz P.D."/>
        </authorList>
    </citation>
    <scope>NUCLEOTIDE SEQUENCE [LARGE SCALE GENOMIC DNA]</scope>
    <source>
        <strain evidence="9">cv. Hale</strain>
    </source>
</reference>
<feature type="domain" description="Fe2OG dioxygenase" evidence="7">
    <location>
        <begin position="208"/>
        <end position="311"/>
    </location>
</feature>
<comment type="cofactor">
    <cofactor evidence="1">
        <name>Fe cation</name>
        <dbReference type="ChEBI" id="CHEBI:24875"/>
    </cofactor>
</comment>
<dbReference type="FunFam" id="2.60.120.330:FF:000005">
    <property type="entry name" value="1-aminocyclopropane-1-carboxylate oxidase homolog 1"/>
    <property type="match status" value="1"/>
</dbReference>
<keyword evidence="9" id="KW-1185">Reference proteome</keyword>
<evidence type="ECO:0000313" key="8">
    <source>
        <dbReference type="EMBL" id="EEF33069.1"/>
    </source>
</evidence>
<evidence type="ECO:0000256" key="6">
    <source>
        <dbReference type="RuleBase" id="RU003682"/>
    </source>
</evidence>
<dbReference type="PANTHER" id="PTHR10209:SF123">
    <property type="entry name" value="FE2OG DIOXYGENASE DOMAIN-CONTAINING PROTEIN"/>
    <property type="match status" value="1"/>
</dbReference>
<dbReference type="InParanoid" id="B9STI1"/>
<dbReference type="GO" id="GO:0050590">
    <property type="term" value="F:desacetoxyvindoline 4-hydroxylase activity"/>
    <property type="evidence" value="ECO:0007669"/>
    <property type="project" value="UniProtKB-EC"/>
</dbReference>
<dbReference type="InterPro" id="IPR005123">
    <property type="entry name" value="Oxoglu/Fe-dep_dioxygenase_dom"/>
</dbReference>
<name>B9STI1_RICCO</name>
<evidence type="ECO:0000259" key="7">
    <source>
        <dbReference type="PROSITE" id="PS51471"/>
    </source>
</evidence>
<keyword evidence="5 6" id="KW-0408">Iron</keyword>
<dbReference type="PROSITE" id="PS51471">
    <property type="entry name" value="FE2OG_OXY"/>
    <property type="match status" value="1"/>
</dbReference>
<dbReference type="EMBL" id="EQ974131">
    <property type="protein sequence ID" value="EEF33069.1"/>
    <property type="molecule type" value="Genomic_DNA"/>
</dbReference>
<evidence type="ECO:0000313" key="9">
    <source>
        <dbReference type="Proteomes" id="UP000008311"/>
    </source>
</evidence>
<dbReference type="Pfam" id="PF03171">
    <property type="entry name" value="2OG-FeII_Oxy"/>
    <property type="match status" value="1"/>
</dbReference>
<organism evidence="8 9">
    <name type="scientific">Ricinus communis</name>
    <name type="common">Castor bean</name>
    <dbReference type="NCBI Taxonomy" id="3988"/>
    <lineage>
        <taxon>Eukaryota</taxon>
        <taxon>Viridiplantae</taxon>
        <taxon>Streptophyta</taxon>
        <taxon>Embryophyta</taxon>
        <taxon>Tracheophyta</taxon>
        <taxon>Spermatophyta</taxon>
        <taxon>Magnoliopsida</taxon>
        <taxon>eudicotyledons</taxon>
        <taxon>Gunneridae</taxon>
        <taxon>Pentapetalae</taxon>
        <taxon>rosids</taxon>
        <taxon>fabids</taxon>
        <taxon>Malpighiales</taxon>
        <taxon>Euphorbiaceae</taxon>
        <taxon>Acalyphoideae</taxon>
        <taxon>Acalypheae</taxon>
        <taxon>Ricinus</taxon>
    </lineage>
</organism>
<evidence type="ECO:0000256" key="1">
    <source>
        <dbReference type="ARBA" id="ARBA00001962"/>
    </source>
</evidence>
<dbReference type="Proteomes" id="UP000008311">
    <property type="component" value="Unassembled WGS sequence"/>
</dbReference>
<dbReference type="OrthoDB" id="288590at2759"/>
<evidence type="ECO:0000256" key="3">
    <source>
        <dbReference type="ARBA" id="ARBA00022723"/>
    </source>
</evidence>
<evidence type="ECO:0000256" key="4">
    <source>
        <dbReference type="ARBA" id="ARBA00023002"/>
    </source>
</evidence>
<dbReference type="AlphaFoldDB" id="B9STI1"/>
<accession>B9STI1</accession>
<dbReference type="Gene3D" id="2.60.120.330">
    <property type="entry name" value="B-lactam Antibiotic, Isopenicillin N Synthase, Chain"/>
    <property type="match status" value="1"/>
</dbReference>
<gene>
    <name evidence="8" type="ORF">RCOM_0491880</name>
</gene>